<keyword evidence="9" id="KW-0255">Endonuclease</keyword>
<dbReference type="InterPro" id="IPR022892">
    <property type="entry name" value="RNaseHI"/>
</dbReference>
<evidence type="ECO:0000256" key="11">
    <source>
        <dbReference type="ARBA" id="ARBA00022842"/>
    </source>
</evidence>
<dbReference type="GO" id="GO:0046872">
    <property type="term" value="F:metal ion binding"/>
    <property type="evidence" value="ECO:0007669"/>
    <property type="project" value="UniProtKB-KW"/>
</dbReference>
<comment type="catalytic activity">
    <reaction evidence="1">
        <text>Endonucleolytic cleavage to 5'-phosphomonoester.</text>
        <dbReference type="EC" id="3.1.26.4"/>
    </reaction>
</comment>
<dbReference type="EC" id="3.1.26.4" evidence="6"/>
<protein>
    <recommendedName>
        <fullName evidence="6">ribonuclease H</fullName>
        <ecNumber evidence="6">3.1.26.4</ecNumber>
    </recommendedName>
</protein>
<reference evidence="13" key="2">
    <citation type="journal article" date="2014" name="ISME J.">
        <title>Microbial stratification in low pH oxic and suboxic macroscopic growths along an acid mine drainage.</title>
        <authorList>
            <person name="Mendez-Garcia C."/>
            <person name="Mesa V."/>
            <person name="Sprenger R.R."/>
            <person name="Richter M."/>
            <person name="Diez M.S."/>
            <person name="Solano J."/>
            <person name="Bargiela R."/>
            <person name="Golyshina O.V."/>
            <person name="Manteca A."/>
            <person name="Ramos J.L."/>
            <person name="Gallego J.R."/>
            <person name="Llorente I."/>
            <person name="Martins Dos Santos V.A."/>
            <person name="Jensen O.N."/>
            <person name="Pelaez A.I."/>
            <person name="Sanchez J."/>
            <person name="Ferrer M."/>
        </authorList>
    </citation>
    <scope>NUCLEOTIDE SEQUENCE</scope>
</reference>
<dbReference type="Gene3D" id="3.30.420.10">
    <property type="entry name" value="Ribonuclease H-like superfamily/Ribonuclease H"/>
    <property type="match status" value="1"/>
</dbReference>
<dbReference type="InterPro" id="IPR012337">
    <property type="entry name" value="RNaseH-like_sf"/>
</dbReference>
<keyword evidence="8" id="KW-0479">Metal-binding</keyword>
<feature type="domain" description="RNase H type-1" evidence="12">
    <location>
        <begin position="3"/>
        <end position="144"/>
    </location>
</feature>
<comment type="similarity">
    <text evidence="4">Belongs to the RNase H family.</text>
</comment>
<sequence length="151" mass="17186">MHDSARVEIWTDGACSGNPGPGGWAALLRWGTHELELSGSEPVTTNNRMELRAAIEALAALRGSHPVELYTDSRYLRDGVMHWMPDWKRRGWRTSAGKPVRNPDLWQQLDALIHNHTISWHWVRGHEGISYNERVDRLARSAITTVRSDAR</sequence>
<dbReference type="SUPFAM" id="SSF53098">
    <property type="entry name" value="Ribonuclease H-like"/>
    <property type="match status" value="1"/>
</dbReference>
<dbReference type="InterPro" id="IPR002156">
    <property type="entry name" value="RNaseH_domain"/>
</dbReference>
<evidence type="ECO:0000256" key="10">
    <source>
        <dbReference type="ARBA" id="ARBA00022801"/>
    </source>
</evidence>
<dbReference type="FunFam" id="3.30.420.10:FF:000089">
    <property type="entry name" value="Ribonuclease H"/>
    <property type="match status" value="1"/>
</dbReference>
<dbReference type="AlphaFoldDB" id="T0ZAK6"/>
<gene>
    <name evidence="13" type="ORF">B1A_15015</name>
    <name evidence="14" type="ORF">B1B_04246</name>
</gene>
<dbReference type="InterPro" id="IPR050092">
    <property type="entry name" value="RNase_H"/>
</dbReference>
<dbReference type="PROSITE" id="PS50879">
    <property type="entry name" value="RNASE_H_1"/>
    <property type="match status" value="1"/>
</dbReference>
<dbReference type="GO" id="GO:0004523">
    <property type="term" value="F:RNA-DNA hybrid ribonuclease activity"/>
    <property type="evidence" value="ECO:0007669"/>
    <property type="project" value="UniProtKB-EC"/>
</dbReference>
<dbReference type="HAMAP" id="MF_00042">
    <property type="entry name" value="RNase_H"/>
    <property type="match status" value="1"/>
</dbReference>
<comment type="function">
    <text evidence="3">Endonuclease that specifically degrades the RNA of RNA-DNA hybrids.</text>
</comment>
<evidence type="ECO:0000313" key="14">
    <source>
        <dbReference type="EMBL" id="EQD71833.1"/>
    </source>
</evidence>
<dbReference type="CDD" id="cd09278">
    <property type="entry name" value="RNase_HI_prokaryote_like"/>
    <property type="match status" value="1"/>
</dbReference>
<comment type="cofactor">
    <cofactor evidence="2">
        <name>Mg(2+)</name>
        <dbReference type="ChEBI" id="CHEBI:18420"/>
    </cofactor>
</comment>
<evidence type="ECO:0000256" key="4">
    <source>
        <dbReference type="ARBA" id="ARBA00005300"/>
    </source>
</evidence>
<evidence type="ECO:0000256" key="5">
    <source>
        <dbReference type="ARBA" id="ARBA00011245"/>
    </source>
</evidence>
<dbReference type="Pfam" id="PF00075">
    <property type="entry name" value="RNase_H"/>
    <property type="match status" value="1"/>
</dbReference>
<evidence type="ECO:0000256" key="9">
    <source>
        <dbReference type="ARBA" id="ARBA00022759"/>
    </source>
</evidence>
<evidence type="ECO:0000256" key="1">
    <source>
        <dbReference type="ARBA" id="ARBA00000077"/>
    </source>
</evidence>
<evidence type="ECO:0000256" key="7">
    <source>
        <dbReference type="ARBA" id="ARBA00022722"/>
    </source>
</evidence>
<keyword evidence="7" id="KW-0540">Nuclease</keyword>
<evidence type="ECO:0000256" key="8">
    <source>
        <dbReference type="ARBA" id="ARBA00022723"/>
    </source>
</evidence>
<keyword evidence="10 13" id="KW-0378">Hydrolase</keyword>
<comment type="caution">
    <text evidence="13">The sequence shown here is derived from an EMBL/GenBank/DDBJ whole genome shotgun (WGS) entry which is preliminary data.</text>
</comment>
<dbReference type="NCBIfam" id="NF001236">
    <property type="entry name" value="PRK00203.1"/>
    <property type="match status" value="1"/>
</dbReference>
<dbReference type="PANTHER" id="PTHR10642">
    <property type="entry name" value="RIBONUCLEASE H1"/>
    <property type="match status" value="1"/>
</dbReference>
<reference evidence="13" key="1">
    <citation type="submission" date="2013-08" db="EMBL/GenBank/DDBJ databases">
        <authorList>
            <person name="Mendez C."/>
            <person name="Richter M."/>
            <person name="Ferrer M."/>
            <person name="Sanchez J."/>
        </authorList>
    </citation>
    <scope>NUCLEOTIDE SEQUENCE</scope>
</reference>
<comment type="subunit">
    <text evidence="5">Monomer.</text>
</comment>
<dbReference type="GO" id="GO:0043137">
    <property type="term" value="P:DNA replication, removal of RNA primer"/>
    <property type="evidence" value="ECO:0007669"/>
    <property type="project" value="TreeGrafter"/>
</dbReference>
<evidence type="ECO:0000256" key="3">
    <source>
        <dbReference type="ARBA" id="ARBA00004065"/>
    </source>
</evidence>
<evidence type="ECO:0000256" key="2">
    <source>
        <dbReference type="ARBA" id="ARBA00001946"/>
    </source>
</evidence>
<dbReference type="PANTHER" id="PTHR10642:SF26">
    <property type="entry name" value="RIBONUCLEASE H1"/>
    <property type="match status" value="1"/>
</dbReference>
<name>T0ZAK6_9ZZZZ</name>
<evidence type="ECO:0000313" key="13">
    <source>
        <dbReference type="EMBL" id="EQD45006.1"/>
    </source>
</evidence>
<dbReference type="EMBL" id="AUZY01002658">
    <property type="protein sequence ID" value="EQD71833.1"/>
    <property type="molecule type" value="Genomic_DNA"/>
</dbReference>
<evidence type="ECO:0000256" key="6">
    <source>
        <dbReference type="ARBA" id="ARBA00012180"/>
    </source>
</evidence>
<dbReference type="EMBL" id="AUZX01011021">
    <property type="protein sequence ID" value="EQD45006.1"/>
    <property type="molecule type" value="Genomic_DNA"/>
</dbReference>
<dbReference type="InterPro" id="IPR036397">
    <property type="entry name" value="RNaseH_sf"/>
</dbReference>
<organism evidence="13">
    <name type="scientific">mine drainage metagenome</name>
    <dbReference type="NCBI Taxonomy" id="410659"/>
    <lineage>
        <taxon>unclassified sequences</taxon>
        <taxon>metagenomes</taxon>
        <taxon>ecological metagenomes</taxon>
    </lineage>
</organism>
<evidence type="ECO:0000259" key="12">
    <source>
        <dbReference type="PROSITE" id="PS50879"/>
    </source>
</evidence>
<keyword evidence="11" id="KW-0460">Magnesium</keyword>
<proteinExistence type="inferred from homology"/>
<dbReference type="GO" id="GO:0003676">
    <property type="term" value="F:nucleic acid binding"/>
    <property type="evidence" value="ECO:0007669"/>
    <property type="project" value="InterPro"/>
</dbReference>
<accession>T0ZAK6</accession>